<dbReference type="AlphaFoldDB" id="A0A0L7KXF8"/>
<name>A0A0L7KXF8_OPEBR</name>
<comment type="caution">
    <text evidence="2">The sequence shown here is derived from an EMBL/GenBank/DDBJ whole genome shotgun (WGS) entry which is preliminary data.</text>
</comment>
<sequence length="78" mass="8604">MDRAARSVVVGARCEVRVPQQGARRGVVRYNGALQGAKGLVNGERYFTCLPKYGGFVKPVYVTVGDFPEEELDLEDEI</sequence>
<dbReference type="Gene3D" id="2.30.30.190">
    <property type="entry name" value="CAP Gly-rich-like domain"/>
    <property type="match status" value="2"/>
</dbReference>
<dbReference type="InterPro" id="IPR000938">
    <property type="entry name" value="CAP-Gly_domain"/>
</dbReference>
<evidence type="ECO:0000259" key="1">
    <source>
        <dbReference type="SMART" id="SM01052"/>
    </source>
</evidence>
<proteinExistence type="predicted"/>
<feature type="domain" description="CAP-Gly" evidence="1">
    <location>
        <begin position="10"/>
        <end position="63"/>
    </location>
</feature>
<dbReference type="SUPFAM" id="SSF74924">
    <property type="entry name" value="Cap-Gly domain"/>
    <property type="match status" value="1"/>
</dbReference>
<protein>
    <submittedName>
        <fullName evidence="2">Tubulin folding cofactor B</fullName>
    </submittedName>
</protein>
<gene>
    <name evidence="2" type="ORF">OBRU01_19948</name>
</gene>
<dbReference type="STRING" id="104452.A0A0L7KXF8"/>
<accession>A0A0L7KXF8</accession>
<dbReference type="EMBL" id="JTDY01004813">
    <property type="protein sequence ID" value="KOB67719.1"/>
    <property type="molecule type" value="Genomic_DNA"/>
</dbReference>
<reference evidence="2 3" key="1">
    <citation type="journal article" date="2015" name="Genome Biol. Evol.">
        <title>The genome of winter moth (Operophtera brumata) provides a genomic perspective on sexual dimorphism and phenology.</title>
        <authorList>
            <person name="Derks M.F."/>
            <person name="Smit S."/>
            <person name="Salis L."/>
            <person name="Schijlen E."/>
            <person name="Bossers A."/>
            <person name="Mateman C."/>
            <person name="Pijl A.S."/>
            <person name="de Ridder D."/>
            <person name="Groenen M.A."/>
            <person name="Visser M.E."/>
            <person name="Megens H.J."/>
        </authorList>
    </citation>
    <scope>NUCLEOTIDE SEQUENCE [LARGE SCALE GENOMIC DNA]</scope>
    <source>
        <strain evidence="2">WM2013NL</strain>
        <tissue evidence="2">Head and thorax</tissue>
    </source>
</reference>
<dbReference type="Proteomes" id="UP000037510">
    <property type="component" value="Unassembled WGS sequence"/>
</dbReference>
<dbReference type="InterPro" id="IPR036859">
    <property type="entry name" value="CAP-Gly_dom_sf"/>
</dbReference>
<evidence type="ECO:0000313" key="3">
    <source>
        <dbReference type="Proteomes" id="UP000037510"/>
    </source>
</evidence>
<dbReference type="SMART" id="SM01052">
    <property type="entry name" value="CAP_GLY"/>
    <property type="match status" value="1"/>
</dbReference>
<evidence type="ECO:0000313" key="2">
    <source>
        <dbReference type="EMBL" id="KOB67719.1"/>
    </source>
</evidence>
<keyword evidence="3" id="KW-1185">Reference proteome</keyword>
<organism evidence="2 3">
    <name type="scientific">Operophtera brumata</name>
    <name type="common">Winter moth</name>
    <name type="synonym">Phalaena brumata</name>
    <dbReference type="NCBI Taxonomy" id="104452"/>
    <lineage>
        <taxon>Eukaryota</taxon>
        <taxon>Metazoa</taxon>
        <taxon>Ecdysozoa</taxon>
        <taxon>Arthropoda</taxon>
        <taxon>Hexapoda</taxon>
        <taxon>Insecta</taxon>
        <taxon>Pterygota</taxon>
        <taxon>Neoptera</taxon>
        <taxon>Endopterygota</taxon>
        <taxon>Lepidoptera</taxon>
        <taxon>Glossata</taxon>
        <taxon>Ditrysia</taxon>
        <taxon>Geometroidea</taxon>
        <taxon>Geometridae</taxon>
        <taxon>Larentiinae</taxon>
        <taxon>Operophtera</taxon>
    </lineage>
</organism>